<organism evidence="3 4">
    <name type="scientific">Actinoplanes missouriensis (strain ATCC 14538 / DSM 43046 / CBS 188.64 / JCM 3121 / NBRC 102363 / NCIMB 12654 / NRRL B-3342 / UNCC 431)</name>
    <dbReference type="NCBI Taxonomy" id="512565"/>
    <lineage>
        <taxon>Bacteria</taxon>
        <taxon>Bacillati</taxon>
        <taxon>Actinomycetota</taxon>
        <taxon>Actinomycetes</taxon>
        <taxon>Micromonosporales</taxon>
        <taxon>Micromonosporaceae</taxon>
        <taxon>Actinoplanes</taxon>
    </lineage>
</organism>
<accession>I0HF99</accession>
<feature type="transmembrane region" description="Helical" evidence="2">
    <location>
        <begin position="33"/>
        <end position="52"/>
    </location>
</feature>
<sequence length="250" mass="25682">MAGEDEKEPVTSGLYASAVADTPERRNRRRKQAIVGIAGATAVLAGAGFLVLQLNSSEQPSLPEPAALAPLTGSAQASAPTGNEAGDAEPGRTGEAEPSETRTPAKSTKPADAVEISPTPSPSPSAAEADASAASEDRLRAATVTAGPVSERTELLENGTIRIVSAPRDLTGERDLQLAADRGKPAGQGVKCTTKVRIAGGVPESARPTMLLCWRTSEERSVVTMAVVPSGEPPTRSSVKIIGKEWAKLG</sequence>
<reference evidence="3 4" key="1">
    <citation type="submission" date="2012-02" db="EMBL/GenBank/DDBJ databases">
        <title>Complete genome sequence of Actinoplanes missouriensis 431 (= NBRC 102363).</title>
        <authorList>
            <person name="Ohnishi Y."/>
            <person name="Ishikawa J."/>
            <person name="Sekine M."/>
            <person name="Hosoyama A."/>
            <person name="Harada T."/>
            <person name="Narita H."/>
            <person name="Hata T."/>
            <person name="Konno Y."/>
            <person name="Tutikane K."/>
            <person name="Fujita N."/>
            <person name="Horinouchi S."/>
            <person name="Hayakawa M."/>
        </authorList>
    </citation>
    <scope>NUCLEOTIDE SEQUENCE [LARGE SCALE GENOMIC DNA]</scope>
    <source>
        <strain evidence="4">ATCC 14538 / DSM 43046 / CBS 188.64 / JCM 3121 / NBRC 102363 / NCIMB 12654 / NRRL B-3342 / UNCC 431</strain>
    </source>
</reference>
<evidence type="ECO:0000313" key="4">
    <source>
        <dbReference type="Proteomes" id="UP000007882"/>
    </source>
</evidence>
<dbReference type="HOGENOM" id="CLU_1207750_0_0_11"/>
<feature type="region of interest" description="Disordered" evidence="1">
    <location>
        <begin position="1"/>
        <end position="30"/>
    </location>
</feature>
<dbReference type="KEGG" id="ams:AMIS_64660"/>
<keyword evidence="2" id="KW-0812">Transmembrane</keyword>
<evidence type="ECO:0000256" key="1">
    <source>
        <dbReference type="SAM" id="MobiDB-lite"/>
    </source>
</evidence>
<keyword evidence="4" id="KW-1185">Reference proteome</keyword>
<dbReference type="PATRIC" id="fig|512565.3.peg.6469"/>
<proteinExistence type="predicted"/>
<protein>
    <submittedName>
        <fullName evidence="3">Uncharacterized protein</fullName>
    </submittedName>
</protein>
<keyword evidence="2" id="KW-1133">Transmembrane helix</keyword>
<feature type="region of interest" description="Disordered" evidence="1">
    <location>
        <begin position="58"/>
        <end position="146"/>
    </location>
</feature>
<dbReference type="EMBL" id="AP012319">
    <property type="protein sequence ID" value="BAL91686.1"/>
    <property type="molecule type" value="Genomic_DNA"/>
</dbReference>
<feature type="compositionally biased region" description="Low complexity" evidence="1">
    <location>
        <begin position="124"/>
        <end position="134"/>
    </location>
</feature>
<name>I0HF99_ACTM4</name>
<dbReference type="AlphaFoldDB" id="I0HF99"/>
<keyword evidence="2" id="KW-0472">Membrane</keyword>
<evidence type="ECO:0000313" key="3">
    <source>
        <dbReference type="EMBL" id="BAL91686.1"/>
    </source>
</evidence>
<gene>
    <name evidence="3" type="ordered locus">AMIS_64660</name>
</gene>
<evidence type="ECO:0000256" key="2">
    <source>
        <dbReference type="SAM" id="Phobius"/>
    </source>
</evidence>
<dbReference type="Proteomes" id="UP000007882">
    <property type="component" value="Chromosome"/>
</dbReference>